<dbReference type="InterPro" id="IPR028896">
    <property type="entry name" value="GcvT/YgfZ/DmdA"/>
</dbReference>
<gene>
    <name evidence="2" type="ORF">METZ01_LOCUS358750</name>
</gene>
<evidence type="ECO:0000313" key="2">
    <source>
        <dbReference type="EMBL" id="SVD05896.1"/>
    </source>
</evidence>
<feature type="non-terminal residue" evidence="2">
    <location>
        <position position="62"/>
    </location>
</feature>
<organism evidence="2">
    <name type="scientific">marine metagenome</name>
    <dbReference type="NCBI Taxonomy" id="408172"/>
    <lineage>
        <taxon>unclassified sequences</taxon>
        <taxon>metagenomes</taxon>
        <taxon>ecological metagenomes</taxon>
    </lineage>
</organism>
<reference evidence="2" key="1">
    <citation type="submission" date="2018-05" db="EMBL/GenBank/DDBJ databases">
        <authorList>
            <person name="Lanie J.A."/>
            <person name="Ng W.-L."/>
            <person name="Kazmierczak K.M."/>
            <person name="Andrzejewski T.M."/>
            <person name="Davidsen T.M."/>
            <person name="Wayne K.J."/>
            <person name="Tettelin H."/>
            <person name="Glass J.I."/>
            <person name="Rusch D."/>
            <person name="Podicherti R."/>
            <person name="Tsui H.-C.T."/>
            <person name="Winkler M.E."/>
        </authorList>
    </citation>
    <scope>NUCLEOTIDE SEQUENCE</scope>
</reference>
<dbReference type="PANTHER" id="PTHR43757:SF2">
    <property type="entry name" value="AMINOMETHYLTRANSFERASE, MITOCHONDRIAL"/>
    <property type="match status" value="1"/>
</dbReference>
<dbReference type="Pfam" id="PF01571">
    <property type="entry name" value="GCV_T"/>
    <property type="match status" value="1"/>
</dbReference>
<sequence>VLDLKRTPLFDTHQSLGARCVDFGGWEMPVQYDGIVAEHQAVRNAAGIFDISHMGEIMVGGV</sequence>
<accession>A0A382S7J8</accession>
<dbReference type="EMBL" id="UINC01127039">
    <property type="protein sequence ID" value="SVD05896.1"/>
    <property type="molecule type" value="Genomic_DNA"/>
</dbReference>
<proteinExistence type="predicted"/>
<dbReference type="InterPro" id="IPR027266">
    <property type="entry name" value="TrmE/GcvT-like"/>
</dbReference>
<evidence type="ECO:0000259" key="1">
    <source>
        <dbReference type="Pfam" id="PF01571"/>
    </source>
</evidence>
<dbReference type="SUPFAM" id="SSF103025">
    <property type="entry name" value="Folate-binding domain"/>
    <property type="match status" value="1"/>
</dbReference>
<dbReference type="InterPro" id="IPR006222">
    <property type="entry name" value="GCVT_N"/>
</dbReference>
<feature type="non-terminal residue" evidence="2">
    <location>
        <position position="1"/>
    </location>
</feature>
<dbReference type="GO" id="GO:0005829">
    <property type="term" value="C:cytosol"/>
    <property type="evidence" value="ECO:0007669"/>
    <property type="project" value="TreeGrafter"/>
</dbReference>
<feature type="domain" description="GCVT N-terminal" evidence="1">
    <location>
        <begin position="9"/>
        <end position="61"/>
    </location>
</feature>
<name>A0A382S7J8_9ZZZZ</name>
<dbReference type="AlphaFoldDB" id="A0A382S7J8"/>
<dbReference type="PANTHER" id="PTHR43757">
    <property type="entry name" value="AMINOMETHYLTRANSFERASE"/>
    <property type="match status" value="1"/>
</dbReference>
<protein>
    <recommendedName>
        <fullName evidence="1">GCVT N-terminal domain-containing protein</fullName>
    </recommendedName>
</protein>
<dbReference type="Gene3D" id="3.30.1360.120">
    <property type="entry name" value="Probable tRNA modification gtpase trme, domain 1"/>
    <property type="match status" value="1"/>
</dbReference>